<reference evidence="6 7" key="1">
    <citation type="submission" date="2020-05" db="EMBL/GenBank/DDBJ databases">
        <title>Aquincola sp. isolate from soil.</title>
        <authorList>
            <person name="Han J."/>
            <person name="Kim D.-U."/>
        </authorList>
    </citation>
    <scope>NUCLEOTIDE SEQUENCE [LARGE SCALE GENOMIC DNA]</scope>
    <source>
        <strain evidence="6 7">S2</strain>
    </source>
</reference>
<evidence type="ECO:0000256" key="3">
    <source>
        <dbReference type="ARBA" id="ARBA00023125"/>
    </source>
</evidence>
<evidence type="ECO:0000313" key="7">
    <source>
        <dbReference type="Proteomes" id="UP000737171"/>
    </source>
</evidence>
<proteinExistence type="inferred from homology"/>
<dbReference type="InterPro" id="IPR005119">
    <property type="entry name" value="LysR_subst-bd"/>
</dbReference>
<protein>
    <submittedName>
        <fullName evidence="6">LysR family transcriptional regulator</fullName>
    </submittedName>
</protein>
<dbReference type="PROSITE" id="PS50931">
    <property type="entry name" value="HTH_LYSR"/>
    <property type="match status" value="1"/>
</dbReference>
<dbReference type="EMBL" id="JABRWJ010000008">
    <property type="protein sequence ID" value="NRF70541.1"/>
    <property type="molecule type" value="Genomic_DNA"/>
</dbReference>
<dbReference type="SUPFAM" id="SSF53850">
    <property type="entry name" value="Periplasmic binding protein-like II"/>
    <property type="match status" value="1"/>
</dbReference>
<comment type="similarity">
    <text evidence="1">Belongs to the LysR transcriptional regulatory family.</text>
</comment>
<name>A0ABX2EPS8_9BURK</name>
<dbReference type="Gene3D" id="3.40.190.10">
    <property type="entry name" value="Periplasmic binding protein-like II"/>
    <property type="match status" value="2"/>
</dbReference>
<feature type="domain" description="HTH lysR-type" evidence="5">
    <location>
        <begin position="1"/>
        <end position="58"/>
    </location>
</feature>
<evidence type="ECO:0000313" key="6">
    <source>
        <dbReference type="EMBL" id="NRF70541.1"/>
    </source>
</evidence>
<keyword evidence="3" id="KW-0238">DNA-binding</keyword>
<keyword evidence="2" id="KW-0805">Transcription regulation</keyword>
<accession>A0ABX2EPS8</accession>
<evidence type="ECO:0000259" key="5">
    <source>
        <dbReference type="PROSITE" id="PS50931"/>
    </source>
</evidence>
<evidence type="ECO:0000256" key="2">
    <source>
        <dbReference type="ARBA" id="ARBA00023015"/>
    </source>
</evidence>
<dbReference type="RefSeq" id="WP_173129773.1">
    <property type="nucleotide sequence ID" value="NZ_JABRWJ010000008.1"/>
</dbReference>
<keyword evidence="7" id="KW-1185">Reference proteome</keyword>
<dbReference type="Proteomes" id="UP000737171">
    <property type="component" value="Unassembled WGS sequence"/>
</dbReference>
<keyword evidence="4" id="KW-0804">Transcription</keyword>
<gene>
    <name evidence="6" type="ORF">HLB44_26395</name>
</gene>
<dbReference type="PANTHER" id="PTHR30346:SF17">
    <property type="entry name" value="LYSR FAMILY TRANSCRIPTIONAL REGULATOR"/>
    <property type="match status" value="1"/>
</dbReference>
<dbReference type="Gene3D" id="1.10.10.10">
    <property type="entry name" value="Winged helix-like DNA-binding domain superfamily/Winged helix DNA-binding domain"/>
    <property type="match status" value="1"/>
</dbReference>
<evidence type="ECO:0000256" key="1">
    <source>
        <dbReference type="ARBA" id="ARBA00009437"/>
    </source>
</evidence>
<organism evidence="6 7">
    <name type="scientific">Pseudaquabacterium terrae</name>
    <dbReference type="NCBI Taxonomy" id="2732868"/>
    <lineage>
        <taxon>Bacteria</taxon>
        <taxon>Pseudomonadati</taxon>
        <taxon>Pseudomonadota</taxon>
        <taxon>Betaproteobacteria</taxon>
        <taxon>Burkholderiales</taxon>
        <taxon>Sphaerotilaceae</taxon>
        <taxon>Pseudaquabacterium</taxon>
    </lineage>
</organism>
<evidence type="ECO:0000256" key="4">
    <source>
        <dbReference type="ARBA" id="ARBA00023163"/>
    </source>
</evidence>
<dbReference type="Pfam" id="PF03466">
    <property type="entry name" value="LysR_substrate"/>
    <property type="match status" value="1"/>
</dbReference>
<comment type="caution">
    <text evidence="6">The sequence shown here is derived from an EMBL/GenBank/DDBJ whole genome shotgun (WGS) entry which is preliminary data.</text>
</comment>
<dbReference type="Pfam" id="PF00126">
    <property type="entry name" value="HTH_1"/>
    <property type="match status" value="1"/>
</dbReference>
<dbReference type="InterPro" id="IPR000847">
    <property type="entry name" value="LysR_HTH_N"/>
</dbReference>
<dbReference type="InterPro" id="IPR036390">
    <property type="entry name" value="WH_DNA-bd_sf"/>
</dbReference>
<sequence length="302" mass="32714">MNLRQLRYFCEIVDAGSAVAAAARLHVAPTALSMQLGQLEGDLGGELFDRSRRPMELTALGRYFHPRAKMLLAETTRLHDEARAVAAGDSGVLAVGYTRSTIFSILPNAIRDFRGRHPKVKVEILSMLSEHQHVELQSGRIQVGVSRYLGPVEPVEGLEFRHLLDDPFVVALPATHALARRKSLRARDLDAAGLITYPKDPQSRFAEHTVALLRGSGGLSPVAYEATDIHTALGMVASQLGFCLVGRSVSRGRDDLAFVPLPELKDQAAVFAVTRRGEGSKVVAGFVESLVRTSRSIAATAS</sequence>
<dbReference type="InterPro" id="IPR036388">
    <property type="entry name" value="WH-like_DNA-bd_sf"/>
</dbReference>
<dbReference type="SUPFAM" id="SSF46785">
    <property type="entry name" value="Winged helix' DNA-binding domain"/>
    <property type="match status" value="1"/>
</dbReference>
<dbReference type="CDD" id="cd08414">
    <property type="entry name" value="PBP2_LTTR_aromatics_like"/>
    <property type="match status" value="1"/>
</dbReference>
<dbReference type="PANTHER" id="PTHR30346">
    <property type="entry name" value="TRANSCRIPTIONAL DUAL REGULATOR HCAR-RELATED"/>
    <property type="match status" value="1"/>
</dbReference>